<dbReference type="EMBL" id="BSYR01000022">
    <property type="protein sequence ID" value="GMI87719.1"/>
    <property type="molecule type" value="Genomic_DNA"/>
</dbReference>
<name>A0A9W7I024_HIBTR</name>
<sequence length="181" mass="20452">MMSNRLQPSCSIVDARWKPPPPSFVKINFDANYKSASKLASLGIIIRDEDGFILGASCSLSHPISSIFDVEARAAVQGITFAYELGFRKIILKGDSRSVVTKFNSSKENLSEISAHIWDAKVMLRNFNASRIIFTPREGNRTTHAMAKERFYISKDRIWVEDAPPYVTHQADEDHRNLNPH</sequence>
<dbReference type="PANTHER" id="PTHR47074">
    <property type="entry name" value="BNAC02G40300D PROTEIN"/>
    <property type="match status" value="1"/>
</dbReference>
<dbReference type="GO" id="GO:0004523">
    <property type="term" value="F:RNA-DNA hybrid ribonuclease activity"/>
    <property type="evidence" value="ECO:0007669"/>
    <property type="project" value="InterPro"/>
</dbReference>
<dbReference type="Gene3D" id="3.30.420.10">
    <property type="entry name" value="Ribonuclease H-like superfamily/Ribonuclease H"/>
    <property type="match status" value="1"/>
</dbReference>
<dbReference type="PANTHER" id="PTHR47074:SF61">
    <property type="entry name" value="RNASE H TYPE-1 DOMAIN-CONTAINING PROTEIN"/>
    <property type="match status" value="1"/>
</dbReference>
<dbReference type="InterPro" id="IPR002156">
    <property type="entry name" value="RNaseH_domain"/>
</dbReference>
<protein>
    <recommendedName>
        <fullName evidence="1">RNase H type-1 domain-containing protein</fullName>
    </recommendedName>
</protein>
<reference evidence="2" key="1">
    <citation type="submission" date="2023-05" db="EMBL/GenBank/DDBJ databases">
        <title>Genome and transcriptome analyses reveal genes involved in the formation of fine ridges on petal epidermal cells in Hibiscus trionum.</title>
        <authorList>
            <person name="Koshimizu S."/>
            <person name="Masuda S."/>
            <person name="Ishii T."/>
            <person name="Shirasu K."/>
            <person name="Hoshino A."/>
            <person name="Arita M."/>
        </authorList>
    </citation>
    <scope>NUCLEOTIDE SEQUENCE</scope>
    <source>
        <strain evidence="2">Hamamatsu line</strain>
    </source>
</reference>
<keyword evidence="3" id="KW-1185">Reference proteome</keyword>
<dbReference type="Proteomes" id="UP001165190">
    <property type="component" value="Unassembled WGS sequence"/>
</dbReference>
<dbReference type="InterPro" id="IPR012337">
    <property type="entry name" value="RNaseH-like_sf"/>
</dbReference>
<dbReference type="OrthoDB" id="968799at2759"/>
<dbReference type="AlphaFoldDB" id="A0A9W7I024"/>
<dbReference type="InterPro" id="IPR044730">
    <property type="entry name" value="RNase_H-like_dom_plant"/>
</dbReference>
<feature type="domain" description="RNase H type-1" evidence="1">
    <location>
        <begin position="28"/>
        <end position="149"/>
    </location>
</feature>
<evidence type="ECO:0000259" key="1">
    <source>
        <dbReference type="Pfam" id="PF13456"/>
    </source>
</evidence>
<proteinExistence type="predicted"/>
<evidence type="ECO:0000313" key="2">
    <source>
        <dbReference type="EMBL" id="GMI87719.1"/>
    </source>
</evidence>
<dbReference type="GO" id="GO:0003676">
    <property type="term" value="F:nucleic acid binding"/>
    <property type="evidence" value="ECO:0007669"/>
    <property type="project" value="InterPro"/>
</dbReference>
<evidence type="ECO:0000313" key="3">
    <source>
        <dbReference type="Proteomes" id="UP001165190"/>
    </source>
</evidence>
<accession>A0A9W7I024</accession>
<gene>
    <name evidence="2" type="ORF">HRI_002441200</name>
</gene>
<dbReference type="Pfam" id="PF13456">
    <property type="entry name" value="RVT_3"/>
    <property type="match status" value="1"/>
</dbReference>
<organism evidence="2 3">
    <name type="scientific">Hibiscus trionum</name>
    <name type="common">Flower of an hour</name>
    <dbReference type="NCBI Taxonomy" id="183268"/>
    <lineage>
        <taxon>Eukaryota</taxon>
        <taxon>Viridiplantae</taxon>
        <taxon>Streptophyta</taxon>
        <taxon>Embryophyta</taxon>
        <taxon>Tracheophyta</taxon>
        <taxon>Spermatophyta</taxon>
        <taxon>Magnoliopsida</taxon>
        <taxon>eudicotyledons</taxon>
        <taxon>Gunneridae</taxon>
        <taxon>Pentapetalae</taxon>
        <taxon>rosids</taxon>
        <taxon>malvids</taxon>
        <taxon>Malvales</taxon>
        <taxon>Malvaceae</taxon>
        <taxon>Malvoideae</taxon>
        <taxon>Hibiscus</taxon>
    </lineage>
</organism>
<dbReference type="InterPro" id="IPR052929">
    <property type="entry name" value="RNase_H-like_EbsB-rel"/>
</dbReference>
<comment type="caution">
    <text evidence="2">The sequence shown here is derived from an EMBL/GenBank/DDBJ whole genome shotgun (WGS) entry which is preliminary data.</text>
</comment>
<dbReference type="CDD" id="cd06222">
    <property type="entry name" value="RNase_H_like"/>
    <property type="match status" value="1"/>
</dbReference>
<dbReference type="InterPro" id="IPR036397">
    <property type="entry name" value="RNaseH_sf"/>
</dbReference>
<dbReference type="SUPFAM" id="SSF53098">
    <property type="entry name" value="Ribonuclease H-like"/>
    <property type="match status" value="1"/>
</dbReference>